<keyword evidence="2" id="KW-1185">Reference proteome</keyword>
<dbReference type="EMBL" id="JTDY01001386">
    <property type="protein sequence ID" value="KOB74013.1"/>
    <property type="molecule type" value="Genomic_DNA"/>
</dbReference>
<dbReference type="InterPro" id="IPR049630">
    <property type="entry name" value="DYDC-like_DD"/>
</dbReference>
<dbReference type="Proteomes" id="UP000037510">
    <property type="component" value="Unassembled WGS sequence"/>
</dbReference>
<name>A0A0L7LEN2_OPEBR</name>
<dbReference type="STRING" id="104452.A0A0L7LEN2"/>
<comment type="caution">
    <text evidence="1">The sequence shown here is derived from an EMBL/GenBank/DDBJ whole genome shotgun (WGS) entry which is preliminary data.</text>
</comment>
<sequence>MNTQEPVKFMFIIAREIKRSFESPVILLTLKDYANCIFNTLITMRTAMLENAQPEEVAEIVNSFHLEWLQAVQDIENFKKRAKNTPRESILKTLDYTIECMKSRHKYFQRFVEESQKTMIQENKNMMQADIQIIGDMYEVIKYALVEKKEYLLYQADKGDFYVIIMNEVEELMNWLDIIYDHLAIQFSKVLHLKLPLLPGDLDKTLQEIIDELDNCLKPGSQEADKEFAYKPKTLGSADRLHGMEICKVIEKIKKLEDRINRLKIEDSSAVMALEHKTMYLEERLLSLHNLKLSLNSLKIPRCVIRRDGTVDEDELHIFNHLLPQPERHRLVDHLVNLWNTAIITGKDLNHKSIISILSSADLKEVFADEMGRFSVDKYGRKIYTFDNDEQLYQVNDQNELVPVKDDEKHVYFFDECGRYFLNNIRERVYKAHDNASDYVLHKEGLMHKVREVENGVEHLYDNLGRYYINAEGVRIYKDKESNEEYQNDGHGNLVRIRDNISTYNTCHPGPMVTHESIYLRETVGAALKICITEAVAIQPADPVRYLADRLEQYHLSIYTKQNRLKEHEQMMAERKHTMAEGPQSASLYETETQPEESISVTDLNFTQYETSHF</sequence>
<dbReference type="CDD" id="cd22966">
    <property type="entry name" value="DD_DYDC-like"/>
    <property type="match status" value="1"/>
</dbReference>
<evidence type="ECO:0000313" key="1">
    <source>
        <dbReference type="EMBL" id="KOB74013.1"/>
    </source>
</evidence>
<organism evidence="1 2">
    <name type="scientific">Operophtera brumata</name>
    <name type="common">Winter moth</name>
    <name type="synonym">Phalaena brumata</name>
    <dbReference type="NCBI Taxonomy" id="104452"/>
    <lineage>
        <taxon>Eukaryota</taxon>
        <taxon>Metazoa</taxon>
        <taxon>Ecdysozoa</taxon>
        <taxon>Arthropoda</taxon>
        <taxon>Hexapoda</taxon>
        <taxon>Insecta</taxon>
        <taxon>Pterygota</taxon>
        <taxon>Neoptera</taxon>
        <taxon>Endopterygota</taxon>
        <taxon>Lepidoptera</taxon>
        <taxon>Glossata</taxon>
        <taxon>Ditrysia</taxon>
        <taxon>Geometroidea</taxon>
        <taxon>Geometridae</taxon>
        <taxon>Larentiinae</taxon>
        <taxon>Operophtera</taxon>
    </lineage>
</organism>
<evidence type="ECO:0000313" key="2">
    <source>
        <dbReference type="Proteomes" id="UP000037510"/>
    </source>
</evidence>
<dbReference type="AlphaFoldDB" id="A0A0L7LEN2"/>
<reference evidence="1 2" key="1">
    <citation type="journal article" date="2015" name="Genome Biol. Evol.">
        <title>The genome of winter moth (Operophtera brumata) provides a genomic perspective on sexual dimorphism and phenology.</title>
        <authorList>
            <person name="Derks M.F."/>
            <person name="Smit S."/>
            <person name="Salis L."/>
            <person name="Schijlen E."/>
            <person name="Bossers A."/>
            <person name="Mateman C."/>
            <person name="Pijl A.S."/>
            <person name="de Ridder D."/>
            <person name="Groenen M.A."/>
            <person name="Visser M.E."/>
            <person name="Megens H.J."/>
        </authorList>
    </citation>
    <scope>NUCLEOTIDE SEQUENCE [LARGE SCALE GENOMIC DNA]</scope>
    <source>
        <strain evidence="1">WM2013NL</strain>
        <tissue evidence="1">Head and thorax</tissue>
    </source>
</reference>
<gene>
    <name evidence="1" type="ORF">OBRU01_09762</name>
</gene>
<protein>
    <submittedName>
        <fullName evidence="1">Uncharacterized protein</fullName>
    </submittedName>
</protein>
<accession>A0A0L7LEN2</accession>
<proteinExistence type="predicted"/>